<dbReference type="GO" id="GO:0005789">
    <property type="term" value="C:endoplasmic reticulum membrane"/>
    <property type="evidence" value="ECO:0007669"/>
    <property type="project" value="UniProtKB-SubCell"/>
</dbReference>
<feature type="region of interest" description="Disordered" evidence="7">
    <location>
        <begin position="326"/>
        <end position="437"/>
    </location>
</feature>
<evidence type="ECO:0000256" key="4">
    <source>
        <dbReference type="ARBA" id="ARBA00022989"/>
    </source>
</evidence>
<evidence type="ECO:0000256" key="3">
    <source>
        <dbReference type="ARBA" id="ARBA00022824"/>
    </source>
</evidence>
<keyword evidence="5" id="KW-0443">Lipid metabolism</keyword>
<feature type="compositionally biased region" description="Basic and acidic residues" evidence="7">
    <location>
        <begin position="326"/>
        <end position="340"/>
    </location>
</feature>
<proteinExistence type="predicted"/>
<evidence type="ECO:0000256" key="1">
    <source>
        <dbReference type="ARBA" id="ARBA00004477"/>
    </source>
</evidence>
<dbReference type="GO" id="GO:0140042">
    <property type="term" value="P:lipid droplet formation"/>
    <property type="evidence" value="ECO:0007669"/>
    <property type="project" value="UniProtKB-ARBA"/>
</dbReference>
<evidence type="ECO:0000313" key="10">
    <source>
        <dbReference type="Proteomes" id="UP001280581"/>
    </source>
</evidence>
<comment type="caution">
    <text evidence="9">The sequence shown here is derived from an EMBL/GenBank/DDBJ whole genome shotgun (WGS) entry which is preliminary data.</text>
</comment>
<feature type="compositionally biased region" description="Polar residues" evidence="7">
    <location>
        <begin position="341"/>
        <end position="370"/>
    </location>
</feature>
<sequence length="437" mass="49230">MSEPFLSRTRLRAVEQTEIATSPPLLRTYLRTILLLLTSGVLFGTALVAYTSFYYAYIPVRGLEVPIYLQYEHRVPVPIPPIGSQLEARVLKHPYGIANIHGLVSRQKYDIDVSLTLPRSRKNLDAGNFMILLDMRGPGTRGGGVKAALGWEEDWEVEDFSQGPDSGRTKEGISRQEAEAGGVEKAETLARSRRPAILTYRSWMTDMAYRGLRLPLYVLGWGSEEELIKVRLMEGVMFERGWRNVPMSVRLELRSDIPLQVYSVGVKFVARLEGLRWVMYTHRLTSAAAFIALFWGVEMGVLLFTWALFSFCLGRVDDEEESLKAEAKEGAMKTEVEKDNQSVPQTPFSDTESTFPTLSSHQPLHYSPTSPKEERFTPTLEDIPVKEEAEADDEDDDFLLEEPIPNSATGILTDSGIGTSMESSIERRGLNRRKSQK</sequence>
<evidence type="ECO:0000256" key="7">
    <source>
        <dbReference type="SAM" id="MobiDB-lite"/>
    </source>
</evidence>
<keyword evidence="3" id="KW-0256">Endoplasmic reticulum</keyword>
<comment type="subcellular location">
    <subcellularLocation>
        <location evidence="1">Endoplasmic reticulum membrane</location>
        <topology evidence="1">Multi-pass membrane protein</topology>
    </subcellularLocation>
</comment>
<dbReference type="InterPro" id="IPR009617">
    <property type="entry name" value="Seipin"/>
</dbReference>
<dbReference type="EMBL" id="WVTA01000011">
    <property type="protein sequence ID" value="KAK3203393.1"/>
    <property type="molecule type" value="Genomic_DNA"/>
</dbReference>
<dbReference type="CDD" id="cd23995">
    <property type="entry name" value="Seipin_BSCL2_like"/>
    <property type="match status" value="1"/>
</dbReference>
<evidence type="ECO:0000256" key="5">
    <source>
        <dbReference type="ARBA" id="ARBA00023098"/>
    </source>
</evidence>
<keyword evidence="2 8" id="KW-0812">Transmembrane</keyword>
<keyword evidence="4 8" id="KW-1133">Transmembrane helix</keyword>
<gene>
    <name evidence="9" type="ORF">GRF29_112g1161283</name>
</gene>
<feature type="compositionally biased region" description="Polar residues" evidence="7">
    <location>
        <begin position="406"/>
        <end position="423"/>
    </location>
</feature>
<name>A0AAN6RGN8_9PLEO</name>
<feature type="transmembrane region" description="Helical" evidence="8">
    <location>
        <begin position="33"/>
        <end position="57"/>
    </location>
</feature>
<protein>
    <recommendedName>
        <fullName evidence="11">Seipin</fullName>
    </recommendedName>
</protein>
<reference evidence="9 10" key="1">
    <citation type="submission" date="2021-02" db="EMBL/GenBank/DDBJ databases">
        <title>Genome assembly of Pseudopithomyces chartarum.</title>
        <authorList>
            <person name="Jauregui R."/>
            <person name="Singh J."/>
            <person name="Voisey C."/>
        </authorList>
    </citation>
    <scope>NUCLEOTIDE SEQUENCE [LARGE SCALE GENOMIC DNA]</scope>
    <source>
        <strain evidence="9 10">AGR01</strain>
    </source>
</reference>
<dbReference type="PANTHER" id="PTHR21212:SF0">
    <property type="entry name" value="SEIPIN"/>
    <property type="match status" value="1"/>
</dbReference>
<evidence type="ECO:0000256" key="8">
    <source>
        <dbReference type="SAM" id="Phobius"/>
    </source>
</evidence>
<dbReference type="Proteomes" id="UP001280581">
    <property type="component" value="Unassembled WGS sequence"/>
</dbReference>
<accession>A0AAN6RGN8</accession>
<dbReference type="GO" id="GO:0006629">
    <property type="term" value="P:lipid metabolic process"/>
    <property type="evidence" value="ECO:0007669"/>
    <property type="project" value="UniProtKB-KW"/>
</dbReference>
<evidence type="ECO:0000256" key="6">
    <source>
        <dbReference type="ARBA" id="ARBA00023136"/>
    </source>
</evidence>
<feature type="transmembrane region" description="Helical" evidence="8">
    <location>
        <begin position="284"/>
        <end position="309"/>
    </location>
</feature>
<keyword evidence="6 8" id="KW-0472">Membrane</keyword>
<evidence type="ECO:0000313" key="9">
    <source>
        <dbReference type="EMBL" id="KAK3203393.1"/>
    </source>
</evidence>
<evidence type="ECO:0000256" key="2">
    <source>
        <dbReference type="ARBA" id="ARBA00022692"/>
    </source>
</evidence>
<evidence type="ECO:0008006" key="11">
    <source>
        <dbReference type="Google" id="ProtNLM"/>
    </source>
</evidence>
<dbReference type="Pfam" id="PF06775">
    <property type="entry name" value="Seipin"/>
    <property type="match status" value="1"/>
</dbReference>
<feature type="compositionally biased region" description="Acidic residues" evidence="7">
    <location>
        <begin position="389"/>
        <end position="400"/>
    </location>
</feature>
<dbReference type="AlphaFoldDB" id="A0AAN6RGN8"/>
<organism evidence="9 10">
    <name type="scientific">Pseudopithomyces chartarum</name>
    <dbReference type="NCBI Taxonomy" id="1892770"/>
    <lineage>
        <taxon>Eukaryota</taxon>
        <taxon>Fungi</taxon>
        <taxon>Dikarya</taxon>
        <taxon>Ascomycota</taxon>
        <taxon>Pezizomycotina</taxon>
        <taxon>Dothideomycetes</taxon>
        <taxon>Pleosporomycetidae</taxon>
        <taxon>Pleosporales</taxon>
        <taxon>Massarineae</taxon>
        <taxon>Didymosphaeriaceae</taxon>
        <taxon>Pseudopithomyces</taxon>
    </lineage>
</organism>
<dbReference type="PANTHER" id="PTHR21212">
    <property type="entry name" value="BERNARDINELLI-SEIP CONGENITAL LIPODYSTROPHY 2 HOMOLOG BSCL2 PROTEIN"/>
    <property type="match status" value="1"/>
</dbReference>
<keyword evidence="10" id="KW-1185">Reference proteome</keyword>